<feature type="non-terminal residue" evidence="1">
    <location>
        <position position="1"/>
    </location>
</feature>
<gene>
    <name evidence="1" type="ORF">NTEN_LOCUS9566</name>
</gene>
<reference evidence="1 2" key="1">
    <citation type="submission" date="2020-02" db="EMBL/GenBank/DDBJ databases">
        <authorList>
            <person name="Ferguson B K."/>
        </authorList>
    </citation>
    <scope>NUCLEOTIDE SEQUENCE [LARGE SCALE GENOMIC DNA]</scope>
</reference>
<sequence length="62" mass="7088">VPPTAENLAKVNIAFHRLSFDVVVLEKKKEAEKWTREKEGCAQGPSWHRSRGDFYTQGALFI</sequence>
<dbReference type="Proteomes" id="UP000479000">
    <property type="component" value="Unassembled WGS sequence"/>
</dbReference>
<proteinExistence type="predicted"/>
<name>A0A6H5GQV3_9HEMI</name>
<organism evidence="1 2">
    <name type="scientific">Nesidiocoris tenuis</name>
    <dbReference type="NCBI Taxonomy" id="355587"/>
    <lineage>
        <taxon>Eukaryota</taxon>
        <taxon>Metazoa</taxon>
        <taxon>Ecdysozoa</taxon>
        <taxon>Arthropoda</taxon>
        <taxon>Hexapoda</taxon>
        <taxon>Insecta</taxon>
        <taxon>Pterygota</taxon>
        <taxon>Neoptera</taxon>
        <taxon>Paraneoptera</taxon>
        <taxon>Hemiptera</taxon>
        <taxon>Heteroptera</taxon>
        <taxon>Panheteroptera</taxon>
        <taxon>Cimicomorpha</taxon>
        <taxon>Miridae</taxon>
        <taxon>Dicyphina</taxon>
        <taxon>Nesidiocoris</taxon>
    </lineage>
</organism>
<evidence type="ECO:0000313" key="1">
    <source>
        <dbReference type="EMBL" id="CAB0004089.1"/>
    </source>
</evidence>
<dbReference type="EMBL" id="CADCXU010014439">
    <property type="protein sequence ID" value="CAB0004089.1"/>
    <property type="molecule type" value="Genomic_DNA"/>
</dbReference>
<evidence type="ECO:0000313" key="2">
    <source>
        <dbReference type="Proteomes" id="UP000479000"/>
    </source>
</evidence>
<accession>A0A6H5GQV3</accession>
<dbReference type="AlphaFoldDB" id="A0A6H5GQV3"/>
<protein>
    <submittedName>
        <fullName evidence="1">Uncharacterized protein</fullName>
    </submittedName>
</protein>
<keyword evidence="2" id="KW-1185">Reference proteome</keyword>